<evidence type="ECO:0000256" key="1">
    <source>
        <dbReference type="ARBA" id="ARBA00004651"/>
    </source>
</evidence>
<dbReference type="GO" id="GO:0005886">
    <property type="term" value="C:plasma membrane"/>
    <property type="evidence" value="ECO:0007669"/>
    <property type="project" value="UniProtKB-SubCell"/>
</dbReference>
<keyword evidence="3 7" id="KW-0812">Transmembrane</keyword>
<keyword evidence="2" id="KW-1003">Cell membrane</keyword>
<evidence type="ECO:0000256" key="6">
    <source>
        <dbReference type="SAM" id="MobiDB-lite"/>
    </source>
</evidence>
<evidence type="ECO:0000256" key="2">
    <source>
        <dbReference type="ARBA" id="ARBA00022475"/>
    </source>
</evidence>
<evidence type="ECO:0000313" key="8">
    <source>
        <dbReference type="EMBL" id="RLP74783.1"/>
    </source>
</evidence>
<dbReference type="AlphaFoldDB" id="A0A3L7A369"/>
<dbReference type="InterPro" id="IPR001851">
    <property type="entry name" value="ABC_transp_permease"/>
</dbReference>
<keyword evidence="9" id="KW-1185">Reference proteome</keyword>
<organism evidence="8 9">
    <name type="scientific">Mycetocola tolaasinivorans</name>
    <dbReference type="NCBI Taxonomy" id="76635"/>
    <lineage>
        <taxon>Bacteria</taxon>
        <taxon>Bacillati</taxon>
        <taxon>Actinomycetota</taxon>
        <taxon>Actinomycetes</taxon>
        <taxon>Micrococcales</taxon>
        <taxon>Microbacteriaceae</taxon>
        <taxon>Mycetocola</taxon>
    </lineage>
</organism>
<feature type="transmembrane region" description="Helical" evidence="7">
    <location>
        <begin position="276"/>
        <end position="296"/>
    </location>
</feature>
<accession>A0A3L7A369</accession>
<protein>
    <submittedName>
        <fullName evidence="8">ABC transporter permease</fullName>
    </submittedName>
</protein>
<evidence type="ECO:0000256" key="3">
    <source>
        <dbReference type="ARBA" id="ARBA00022692"/>
    </source>
</evidence>
<sequence length="353" mass="35564">MSQSGPQVADSPATGTPSRASSPTPPDPTAPSGFARVRGLIGGGGPAVALVVLIAFFSIATPNFFSVSNASSLLSQLSILLVISIGLTFVILLGSLDLSVEGVMASSSLVFVLLAANDRNDLSLGFVALIAGVLTGSLFGLLNGVLHVYLKVPSFMVTLGTGAIGVGLATVLFGGRAPRLMDDGLRGLGFGNVGIFPKLALIAILVLIVALLVQKFTRVGRYGYAIGGDEPVVRLSGVNVERYKVLSFVLAGTGSGIAGVMAAMQLGVGDVSIGAGFQFTAITAVVLGGTALVGGIGGVGKTLVGAAIITVLANGLILLGVNPYVQISVQGLVIVVAVVATGWSLRKRVRAIK</sequence>
<feature type="compositionally biased region" description="Low complexity" evidence="6">
    <location>
        <begin position="11"/>
        <end position="22"/>
    </location>
</feature>
<feature type="transmembrane region" description="Helical" evidence="7">
    <location>
        <begin position="195"/>
        <end position="213"/>
    </location>
</feature>
<keyword evidence="4 7" id="KW-1133">Transmembrane helix</keyword>
<feature type="region of interest" description="Disordered" evidence="6">
    <location>
        <begin position="1"/>
        <end position="30"/>
    </location>
</feature>
<dbReference type="RefSeq" id="WP_121649183.1">
    <property type="nucleotide sequence ID" value="NZ_RCUX01000009.1"/>
</dbReference>
<dbReference type="PANTHER" id="PTHR32196:SF72">
    <property type="entry name" value="RIBOSE IMPORT PERMEASE PROTEIN RBSC"/>
    <property type="match status" value="1"/>
</dbReference>
<dbReference type="CDD" id="cd06579">
    <property type="entry name" value="TM_PBP1_transp_AraH_like"/>
    <property type="match status" value="1"/>
</dbReference>
<feature type="transmembrane region" description="Helical" evidence="7">
    <location>
        <begin position="154"/>
        <end position="175"/>
    </location>
</feature>
<feature type="transmembrane region" description="Helical" evidence="7">
    <location>
        <begin position="303"/>
        <end position="321"/>
    </location>
</feature>
<keyword evidence="5 7" id="KW-0472">Membrane</keyword>
<evidence type="ECO:0000256" key="7">
    <source>
        <dbReference type="SAM" id="Phobius"/>
    </source>
</evidence>
<feature type="transmembrane region" description="Helical" evidence="7">
    <location>
        <begin position="40"/>
        <end position="61"/>
    </location>
</feature>
<gene>
    <name evidence="8" type="ORF">D9V32_12140</name>
</gene>
<name>A0A3L7A369_9MICO</name>
<dbReference type="EMBL" id="RCUX01000009">
    <property type="protein sequence ID" value="RLP74783.1"/>
    <property type="molecule type" value="Genomic_DNA"/>
</dbReference>
<evidence type="ECO:0000256" key="5">
    <source>
        <dbReference type="ARBA" id="ARBA00023136"/>
    </source>
</evidence>
<dbReference type="GO" id="GO:0022857">
    <property type="term" value="F:transmembrane transporter activity"/>
    <property type="evidence" value="ECO:0007669"/>
    <property type="project" value="InterPro"/>
</dbReference>
<feature type="transmembrane region" description="Helical" evidence="7">
    <location>
        <begin position="73"/>
        <end position="93"/>
    </location>
</feature>
<dbReference type="OrthoDB" id="6844941at2"/>
<dbReference type="PANTHER" id="PTHR32196">
    <property type="entry name" value="ABC TRANSPORTER PERMEASE PROTEIN YPHD-RELATED-RELATED"/>
    <property type="match status" value="1"/>
</dbReference>
<comment type="subcellular location">
    <subcellularLocation>
        <location evidence="1">Cell membrane</location>
        <topology evidence="1">Multi-pass membrane protein</topology>
    </subcellularLocation>
</comment>
<feature type="transmembrane region" description="Helical" evidence="7">
    <location>
        <begin position="122"/>
        <end position="142"/>
    </location>
</feature>
<dbReference type="Proteomes" id="UP000272503">
    <property type="component" value="Unassembled WGS sequence"/>
</dbReference>
<comment type="caution">
    <text evidence="8">The sequence shown here is derived from an EMBL/GenBank/DDBJ whole genome shotgun (WGS) entry which is preliminary data.</text>
</comment>
<proteinExistence type="predicted"/>
<feature type="transmembrane region" description="Helical" evidence="7">
    <location>
        <begin position="245"/>
        <end position="264"/>
    </location>
</feature>
<dbReference type="Pfam" id="PF02653">
    <property type="entry name" value="BPD_transp_2"/>
    <property type="match status" value="1"/>
</dbReference>
<feature type="transmembrane region" description="Helical" evidence="7">
    <location>
        <begin position="327"/>
        <end position="345"/>
    </location>
</feature>
<reference evidence="8 9" key="1">
    <citation type="submission" date="2018-10" db="EMBL/GenBank/DDBJ databases">
        <authorList>
            <person name="Li J."/>
        </authorList>
    </citation>
    <scope>NUCLEOTIDE SEQUENCE [LARGE SCALE GENOMIC DNA]</scope>
    <source>
        <strain evidence="8 9">IF 016277</strain>
    </source>
</reference>
<evidence type="ECO:0000256" key="4">
    <source>
        <dbReference type="ARBA" id="ARBA00022989"/>
    </source>
</evidence>
<evidence type="ECO:0000313" key="9">
    <source>
        <dbReference type="Proteomes" id="UP000272503"/>
    </source>
</evidence>